<gene>
    <name evidence="1" type="ORF">B7P43_G02154</name>
</gene>
<sequence length="151" mass="16878">MNGTGNRHNCVYWAPVNPHIHVGNEANLQGVNVWCGLSSRGLIGPFFFEGTVTGQVYLDMLTLPGRWIGRRGAIEYRPRSPDLTPLDFYLWGTLKDEVYRQKPATLNALRETIEASCSAITSDTLTAVVRSAVRRHRRCLAADGGHFEHIQ</sequence>
<comment type="caution">
    <text evidence="1">The sequence shown here is derived from an EMBL/GenBank/DDBJ whole genome shotgun (WGS) entry which is preliminary data.</text>
</comment>
<dbReference type="STRING" id="105785.A0A2J7PCL1"/>
<name>A0A2J7PCL1_9NEOP</name>
<reference evidence="1 2" key="1">
    <citation type="submission" date="2017-12" db="EMBL/GenBank/DDBJ databases">
        <title>Hemimetabolous genomes reveal molecular basis of termite eusociality.</title>
        <authorList>
            <person name="Harrison M.C."/>
            <person name="Jongepier E."/>
            <person name="Robertson H.M."/>
            <person name="Arning N."/>
            <person name="Bitard-Feildel T."/>
            <person name="Chao H."/>
            <person name="Childers C.P."/>
            <person name="Dinh H."/>
            <person name="Doddapaneni H."/>
            <person name="Dugan S."/>
            <person name="Gowin J."/>
            <person name="Greiner C."/>
            <person name="Han Y."/>
            <person name="Hu H."/>
            <person name="Hughes D.S.T."/>
            <person name="Huylmans A.-K."/>
            <person name="Kemena C."/>
            <person name="Kremer L.P.M."/>
            <person name="Lee S.L."/>
            <person name="Lopez-Ezquerra A."/>
            <person name="Mallet L."/>
            <person name="Monroy-Kuhn J.M."/>
            <person name="Moser A."/>
            <person name="Murali S.C."/>
            <person name="Muzny D.M."/>
            <person name="Otani S."/>
            <person name="Piulachs M.-D."/>
            <person name="Poelchau M."/>
            <person name="Qu J."/>
            <person name="Schaub F."/>
            <person name="Wada-Katsumata A."/>
            <person name="Worley K.C."/>
            <person name="Xie Q."/>
            <person name="Ylla G."/>
            <person name="Poulsen M."/>
            <person name="Gibbs R.A."/>
            <person name="Schal C."/>
            <person name="Richards S."/>
            <person name="Belles X."/>
            <person name="Korb J."/>
            <person name="Bornberg-Bauer E."/>
        </authorList>
    </citation>
    <scope>NUCLEOTIDE SEQUENCE [LARGE SCALE GENOMIC DNA]</scope>
    <source>
        <tissue evidence="1">Whole body</tissue>
    </source>
</reference>
<keyword evidence="2" id="KW-1185">Reference proteome</keyword>
<organism evidence="1 2">
    <name type="scientific">Cryptotermes secundus</name>
    <dbReference type="NCBI Taxonomy" id="105785"/>
    <lineage>
        <taxon>Eukaryota</taxon>
        <taxon>Metazoa</taxon>
        <taxon>Ecdysozoa</taxon>
        <taxon>Arthropoda</taxon>
        <taxon>Hexapoda</taxon>
        <taxon>Insecta</taxon>
        <taxon>Pterygota</taxon>
        <taxon>Neoptera</taxon>
        <taxon>Polyneoptera</taxon>
        <taxon>Dictyoptera</taxon>
        <taxon>Blattodea</taxon>
        <taxon>Blattoidea</taxon>
        <taxon>Termitoidae</taxon>
        <taxon>Kalotermitidae</taxon>
        <taxon>Cryptotermitinae</taxon>
        <taxon>Cryptotermes</taxon>
    </lineage>
</organism>
<dbReference type="InParanoid" id="A0A2J7PCL1"/>
<dbReference type="AlphaFoldDB" id="A0A2J7PCL1"/>
<dbReference type="EMBL" id="NEVH01027058">
    <property type="protein sequence ID" value="PNF14075.1"/>
    <property type="molecule type" value="Genomic_DNA"/>
</dbReference>
<dbReference type="Gene3D" id="3.30.420.10">
    <property type="entry name" value="Ribonuclease H-like superfamily/Ribonuclease H"/>
    <property type="match status" value="2"/>
</dbReference>
<dbReference type="InterPro" id="IPR036397">
    <property type="entry name" value="RNaseH_sf"/>
</dbReference>
<dbReference type="GO" id="GO:0003676">
    <property type="term" value="F:nucleic acid binding"/>
    <property type="evidence" value="ECO:0007669"/>
    <property type="project" value="InterPro"/>
</dbReference>
<evidence type="ECO:0000313" key="1">
    <source>
        <dbReference type="EMBL" id="PNF14075.1"/>
    </source>
</evidence>
<accession>A0A2J7PCL1</accession>
<evidence type="ECO:0000313" key="2">
    <source>
        <dbReference type="Proteomes" id="UP000235965"/>
    </source>
</evidence>
<dbReference type="PANTHER" id="PTHR47326:SF1">
    <property type="entry name" value="HTH PSQ-TYPE DOMAIN-CONTAINING PROTEIN"/>
    <property type="match status" value="1"/>
</dbReference>
<proteinExistence type="predicted"/>
<dbReference type="Proteomes" id="UP000235965">
    <property type="component" value="Unassembled WGS sequence"/>
</dbReference>
<protein>
    <submittedName>
        <fullName evidence="1">Uncharacterized protein</fullName>
    </submittedName>
</protein>
<dbReference type="PANTHER" id="PTHR47326">
    <property type="entry name" value="TRANSPOSABLE ELEMENT TC3 TRANSPOSASE-LIKE PROTEIN"/>
    <property type="match status" value="1"/>
</dbReference>